<evidence type="ECO:0000256" key="3">
    <source>
        <dbReference type="ARBA" id="ARBA00023155"/>
    </source>
</evidence>
<evidence type="ECO:0000313" key="9">
    <source>
        <dbReference type="Proteomes" id="UP001634393"/>
    </source>
</evidence>
<dbReference type="SMART" id="SM00234">
    <property type="entry name" value="START"/>
    <property type="match status" value="1"/>
</dbReference>
<dbReference type="SUPFAM" id="SSF55961">
    <property type="entry name" value="Bet v1-like"/>
    <property type="match status" value="1"/>
</dbReference>
<dbReference type="PANTHER" id="PTHR45654">
    <property type="entry name" value="HOMEOBOX-LEUCINE ZIPPER PROTEIN MERISTEM L1"/>
    <property type="match status" value="1"/>
</dbReference>
<dbReference type="EMBL" id="JBJXBP010000001">
    <property type="protein sequence ID" value="KAL3851235.1"/>
    <property type="molecule type" value="Genomic_DNA"/>
</dbReference>
<dbReference type="InterPro" id="IPR023393">
    <property type="entry name" value="START-like_dom_sf"/>
</dbReference>
<organism evidence="8 9">
    <name type="scientific">Penstemon smallii</name>
    <dbReference type="NCBI Taxonomy" id="265156"/>
    <lineage>
        <taxon>Eukaryota</taxon>
        <taxon>Viridiplantae</taxon>
        <taxon>Streptophyta</taxon>
        <taxon>Embryophyta</taxon>
        <taxon>Tracheophyta</taxon>
        <taxon>Spermatophyta</taxon>
        <taxon>Magnoliopsida</taxon>
        <taxon>eudicotyledons</taxon>
        <taxon>Gunneridae</taxon>
        <taxon>Pentapetalae</taxon>
        <taxon>asterids</taxon>
        <taxon>lamiids</taxon>
        <taxon>Lamiales</taxon>
        <taxon>Plantaginaceae</taxon>
        <taxon>Cheloneae</taxon>
        <taxon>Penstemon</taxon>
    </lineage>
</organism>
<dbReference type="GO" id="GO:0003677">
    <property type="term" value="F:DNA binding"/>
    <property type="evidence" value="ECO:0007669"/>
    <property type="project" value="UniProtKB-KW"/>
</dbReference>
<keyword evidence="5" id="KW-0539">Nucleus</keyword>
<evidence type="ECO:0000256" key="2">
    <source>
        <dbReference type="ARBA" id="ARBA00023125"/>
    </source>
</evidence>
<name>A0ABD3UQ85_9LAMI</name>
<dbReference type="AlphaFoldDB" id="A0ABD3UQ85"/>
<gene>
    <name evidence="8" type="ORF">ACJIZ3_013117</name>
</gene>
<dbReference type="PROSITE" id="PS50848">
    <property type="entry name" value="START"/>
    <property type="match status" value="1"/>
</dbReference>
<accession>A0ABD3UQ85</accession>
<feature type="domain" description="START" evidence="7">
    <location>
        <begin position="74"/>
        <end position="338"/>
    </location>
</feature>
<dbReference type="InterPro" id="IPR057993">
    <property type="entry name" value="HD-Zip_IV_C"/>
</dbReference>
<feature type="compositionally biased region" description="Polar residues" evidence="6">
    <location>
        <begin position="11"/>
        <end position="26"/>
    </location>
</feature>
<evidence type="ECO:0000256" key="4">
    <source>
        <dbReference type="ARBA" id="ARBA00023163"/>
    </source>
</evidence>
<dbReference type="Proteomes" id="UP001634393">
    <property type="component" value="Unassembled WGS sequence"/>
</dbReference>
<keyword evidence="2" id="KW-0238">DNA-binding</keyword>
<dbReference type="InterPro" id="IPR002913">
    <property type="entry name" value="START_lipid-bd_dom"/>
</dbReference>
<evidence type="ECO:0000256" key="6">
    <source>
        <dbReference type="SAM" id="MobiDB-lite"/>
    </source>
</evidence>
<keyword evidence="9" id="KW-1185">Reference proteome</keyword>
<evidence type="ECO:0000259" key="7">
    <source>
        <dbReference type="PROSITE" id="PS50848"/>
    </source>
</evidence>
<feature type="region of interest" description="Disordered" evidence="6">
    <location>
        <begin position="1"/>
        <end position="26"/>
    </location>
</feature>
<dbReference type="InterPro" id="IPR042160">
    <property type="entry name" value="HD-Zip_IV"/>
</dbReference>
<evidence type="ECO:0000256" key="1">
    <source>
        <dbReference type="ARBA" id="ARBA00023015"/>
    </source>
</evidence>
<protein>
    <recommendedName>
        <fullName evidence="7">START domain-containing protein</fullName>
    </recommendedName>
</protein>
<dbReference type="PANTHER" id="PTHR45654:SF15">
    <property type="entry name" value="HOMEOBOX-LEUCINE ZIPPER PROTEIN PROTODERMAL FACTOR 2-LIKE"/>
    <property type="match status" value="1"/>
</dbReference>
<evidence type="ECO:0000256" key="5">
    <source>
        <dbReference type="ARBA" id="ARBA00023242"/>
    </source>
</evidence>
<comment type="caution">
    <text evidence="8">The sequence shown here is derived from an EMBL/GenBank/DDBJ whole genome shotgun (WGS) entry which is preliminary data.</text>
</comment>
<keyword evidence="1" id="KW-0805">Transcription regulation</keyword>
<dbReference type="CDD" id="cd08875">
    <property type="entry name" value="START_ArGLABRA2_like"/>
    <property type="match status" value="1"/>
</dbReference>
<keyword evidence="3" id="KW-0371">Homeobox</keyword>
<dbReference type="Pfam" id="PF01852">
    <property type="entry name" value="START"/>
    <property type="match status" value="1"/>
</dbReference>
<proteinExistence type="predicted"/>
<reference evidence="8 9" key="1">
    <citation type="submission" date="2024-12" db="EMBL/GenBank/DDBJ databases">
        <title>The unique morphological basis and parallel evolutionary history of personate flowers in Penstemon.</title>
        <authorList>
            <person name="Depatie T.H."/>
            <person name="Wessinger C.A."/>
        </authorList>
    </citation>
    <scope>NUCLEOTIDE SEQUENCE [LARGE SCALE GENOMIC DNA]</scope>
    <source>
        <strain evidence="8">WTNN_2</strain>
        <tissue evidence="8">Leaf</tissue>
    </source>
</reference>
<dbReference type="Pfam" id="PF25797">
    <property type="entry name" value="PDF2_C"/>
    <property type="match status" value="1"/>
</dbReference>
<keyword evidence="4" id="KW-0804">Transcription</keyword>
<dbReference type="Gene3D" id="3.30.530.20">
    <property type="match status" value="1"/>
</dbReference>
<evidence type="ECO:0000313" key="8">
    <source>
        <dbReference type="EMBL" id="KAL3851235.1"/>
    </source>
</evidence>
<sequence>MVTGKKFELNHTGSQESKTSNAADSQNFTPSIHPIHEVSNTNNGTNAHFQSFQDPTKNNIERASDLLVSVSACAEIHKAKIIDLAFAASEELILMAQEREPLWIFDVDKGSEVLNGAEYKRRFASLDPTLEEIIRVITSGEPADLPDLNEKVDNGCISSYATERLDSEASRAIGIVFRDPISLVNMLIDVNKWSSIFCNIVSKAINLGVLSTRNKEHPNGVLQVMVAEFHVPSPMVKTRETYFVRYSRQIDFSTWVVADVSLESIFPNNQAVTCQRKPSGCIIQALQDGLSMVTWVEHNAVCNGAVNDMFRGLLTSSFAFSAKRWISSLERQYDRIATLESQYDFPNLSVNHGVSGAARNGLLKLAERMVRCFNANIFSNTENVWRQLPISGAEEIVIKISSNLDDHGIPFGTAVTIAASVWLPVKQIDVFNFLRIEHNRHKWDILCYGLEIRENLRISSARNSTDCISLVSVEVSPSLNYPQSINFPKSTKRTVQICSHQKAKQQ</sequence>